<keyword evidence="4 8" id="KW-0378">Hydrolase</keyword>
<evidence type="ECO:0000313" key="10">
    <source>
        <dbReference type="EMBL" id="PSR31993.1"/>
    </source>
</evidence>
<evidence type="ECO:0000256" key="1">
    <source>
        <dbReference type="ARBA" id="ARBA00008136"/>
    </source>
</evidence>
<reference evidence="10 11" key="1">
    <citation type="journal article" date="2014" name="BMC Genomics">
        <title>Comparison of environmental and isolate Sulfobacillus genomes reveals diverse carbon, sulfur, nitrogen, and hydrogen metabolisms.</title>
        <authorList>
            <person name="Justice N.B."/>
            <person name="Norman A."/>
            <person name="Brown C.T."/>
            <person name="Singh A."/>
            <person name="Thomas B.C."/>
            <person name="Banfield J.F."/>
        </authorList>
    </citation>
    <scope>NUCLEOTIDE SEQUENCE [LARGE SCALE GENOMIC DNA]</scope>
    <source>
        <strain evidence="10">AMDSBA4</strain>
    </source>
</reference>
<evidence type="ECO:0000256" key="9">
    <source>
        <dbReference type="SAM" id="MobiDB-lite"/>
    </source>
</evidence>
<evidence type="ECO:0000313" key="11">
    <source>
        <dbReference type="Proteomes" id="UP000242972"/>
    </source>
</evidence>
<dbReference type="GO" id="GO:0106300">
    <property type="term" value="P:protein-DNA covalent cross-linking repair"/>
    <property type="evidence" value="ECO:0007669"/>
    <property type="project" value="InterPro"/>
</dbReference>
<dbReference type="Pfam" id="PF02586">
    <property type="entry name" value="SRAP"/>
    <property type="match status" value="1"/>
</dbReference>
<evidence type="ECO:0000256" key="2">
    <source>
        <dbReference type="ARBA" id="ARBA00022670"/>
    </source>
</evidence>
<keyword evidence="6" id="KW-0238">DNA-binding</keyword>
<dbReference type="EC" id="3.4.-.-" evidence="8"/>
<dbReference type="InterPro" id="IPR003738">
    <property type="entry name" value="SRAP"/>
</dbReference>
<dbReference type="SUPFAM" id="SSF143081">
    <property type="entry name" value="BB1717-like"/>
    <property type="match status" value="1"/>
</dbReference>
<dbReference type="PANTHER" id="PTHR13604:SF0">
    <property type="entry name" value="ABASIC SITE PROCESSING PROTEIN HMCES"/>
    <property type="match status" value="1"/>
</dbReference>
<gene>
    <name evidence="10" type="ORF">C7B46_16260</name>
</gene>
<feature type="region of interest" description="Disordered" evidence="9">
    <location>
        <begin position="195"/>
        <end position="215"/>
    </location>
</feature>
<dbReference type="GO" id="GO:0006508">
    <property type="term" value="P:proteolysis"/>
    <property type="evidence" value="ECO:0007669"/>
    <property type="project" value="UniProtKB-KW"/>
</dbReference>
<name>A0A2T2XBU2_9FIRM</name>
<evidence type="ECO:0000256" key="3">
    <source>
        <dbReference type="ARBA" id="ARBA00022763"/>
    </source>
</evidence>
<evidence type="ECO:0000256" key="5">
    <source>
        <dbReference type="ARBA" id="ARBA00023124"/>
    </source>
</evidence>
<dbReference type="InterPro" id="IPR036590">
    <property type="entry name" value="SRAP-like"/>
</dbReference>
<dbReference type="GO" id="GO:0003697">
    <property type="term" value="F:single-stranded DNA binding"/>
    <property type="evidence" value="ECO:0007669"/>
    <property type="project" value="InterPro"/>
</dbReference>
<evidence type="ECO:0000256" key="6">
    <source>
        <dbReference type="ARBA" id="ARBA00023125"/>
    </source>
</evidence>
<accession>A0A2T2XBU2</accession>
<dbReference type="PANTHER" id="PTHR13604">
    <property type="entry name" value="DC12-RELATED"/>
    <property type="match status" value="1"/>
</dbReference>
<dbReference type="Proteomes" id="UP000242972">
    <property type="component" value="Unassembled WGS sequence"/>
</dbReference>
<keyword evidence="7" id="KW-0456">Lyase</keyword>
<evidence type="ECO:0000256" key="7">
    <source>
        <dbReference type="ARBA" id="ARBA00023239"/>
    </source>
</evidence>
<protein>
    <recommendedName>
        <fullName evidence="8">Abasic site processing protein</fullName>
        <ecNumber evidence="8">3.4.-.-</ecNumber>
    </recommendedName>
</protein>
<dbReference type="EMBL" id="PXYW01000056">
    <property type="protein sequence ID" value="PSR31993.1"/>
    <property type="molecule type" value="Genomic_DNA"/>
</dbReference>
<keyword evidence="5" id="KW-0190">Covalent protein-DNA linkage</keyword>
<comment type="similarity">
    <text evidence="1 8">Belongs to the SOS response-associated peptidase family.</text>
</comment>
<evidence type="ECO:0000256" key="8">
    <source>
        <dbReference type="RuleBase" id="RU364100"/>
    </source>
</evidence>
<organism evidence="10 11">
    <name type="scientific">Sulfobacillus benefaciens</name>
    <dbReference type="NCBI Taxonomy" id="453960"/>
    <lineage>
        <taxon>Bacteria</taxon>
        <taxon>Bacillati</taxon>
        <taxon>Bacillota</taxon>
        <taxon>Clostridia</taxon>
        <taxon>Eubacteriales</taxon>
        <taxon>Clostridiales Family XVII. Incertae Sedis</taxon>
        <taxon>Sulfobacillus</taxon>
    </lineage>
</organism>
<keyword evidence="3" id="KW-0227">DNA damage</keyword>
<keyword evidence="2 8" id="KW-0645">Protease</keyword>
<dbReference type="AlphaFoldDB" id="A0A2T2XBU2"/>
<dbReference type="GO" id="GO:0008233">
    <property type="term" value="F:peptidase activity"/>
    <property type="evidence" value="ECO:0007669"/>
    <property type="project" value="UniProtKB-KW"/>
</dbReference>
<proteinExistence type="inferred from homology"/>
<sequence length="215" mass="24308">MCGRFSLGLSISEVQALFPFTMRHPSSVELWQPRYNIAPGTDILTMVQGDNAVWGGMVRWGWPPPWNPSRQIINAQVESFLTKPSFRDGRRALVVADSFYEWHQTGKYPYRIFSPSHRLLVIAALIKPAPVEPHFRVILLTQAATPDISSIHRRMPVLLDQSVVHDWLAGNWQPTGGQMQPQIMLEAVRISQAVNKPTHDGPQVHKPLVLPETTH</sequence>
<evidence type="ECO:0000256" key="4">
    <source>
        <dbReference type="ARBA" id="ARBA00022801"/>
    </source>
</evidence>
<dbReference type="Gene3D" id="3.90.1680.10">
    <property type="entry name" value="SOS response associated peptidase-like"/>
    <property type="match status" value="1"/>
</dbReference>
<comment type="caution">
    <text evidence="10">The sequence shown here is derived from an EMBL/GenBank/DDBJ whole genome shotgun (WGS) entry which is preliminary data.</text>
</comment>
<dbReference type="GO" id="GO:0016829">
    <property type="term" value="F:lyase activity"/>
    <property type="evidence" value="ECO:0007669"/>
    <property type="project" value="UniProtKB-KW"/>
</dbReference>